<feature type="region of interest" description="Disordered" evidence="1">
    <location>
        <begin position="237"/>
        <end position="258"/>
    </location>
</feature>
<accession>A0ABM6F409</accession>
<reference evidence="3 4" key="1">
    <citation type="submission" date="2016-10" db="EMBL/GenBank/DDBJ databases">
        <title>Complete genome sequences of three Cupriavidus strains isolated from various Malaysian environments.</title>
        <authorList>
            <person name="Abdullah A.A.-A."/>
            <person name="Shafie N.A.H."/>
            <person name="Lau N.S."/>
        </authorList>
    </citation>
    <scope>NUCLEOTIDE SEQUENCE [LARGE SCALE GENOMIC DNA]</scope>
    <source>
        <strain evidence="3 4">USMAA1020</strain>
    </source>
</reference>
<evidence type="ECO:0000256" key="1">
    <source>
        <dbReference type="SAM" id="MobiDB-lite"/>
    </source>
</evidence>
<feature type="domain" description="ImpA N-terminal" evidence="2">
    <location>
        <begin position="2"/>
        <end position="123"/>
    </location>
</feature>
<protein>
    <submittedName>
        <fullName evidence="3">Type VI secretion protein</fullName>
    </submittedName>
</protein>
<gene>
    <name evidence="3" type="ORF">BKK80_10175</name>
</gene>
<dbReference type="PANTHER" id="PTHR37951:SF1">
    <property type="entry name" value="TYPE VI SECRETION SYSTEM COMPONENT TSSA1"/>
    <property type="match status" value="1"/>
</dbReference>
<sequence length="331" mass="35902">MPVDAAVPCGRDLEYDPEFVVLMAKAAPRESAQYGNFVAPADPLNWTELERDCQRLLLRSKDIRLLTLFLRCRTRLEQAEGLRDGLALLCALLTAYPAQIHPQLEVDGEQDPALRANALAALTDLEGLLSDVREISLGGNATTRLQIRDIERALGAPRPHDALAPDAVRQQLEAYRQQGLATIAALDQACALAQSVQRWCEANLPGDAPDLSPLLRLLHLVGNPELAQPAALCDESSFGTSAPTHLPSPPPGSLDTGVATDLPQNASDVPTGREAAVVQVRAAREWFENHEPSSPVSLLLRQAEHLAGKPFAEVFQAIPPDLVTRWTQETP</sequence>
<organism evidence="3 4">
    <name type="scientific">Cupriavidus malaysiensis</name>
    <dbReference type="NCBI Taxonomy" id="367825"/>
    <lineage>
        <taxon>Bacteria</taxon>
        <taxon>Pseudomonadati</taxon>
        <taxon>Pseudomonadota</taxon>
        <taxon>Betaproteobacteria</taxon>
        <taxon>Burkholderiales</taxon>
        <taxon>Burkholderiaceae</taxon>
        <taxon>Cupriavidus</taxon>
    </lineage>
</organism>
<dbReference type="Proteomes" id="UP000177515">
    <property type="component" value="Chromosome 1"/>
</dbReference>
<evidence type="ECO:0000313" key="4">
    <source>
        <dbReference type="Proteomes" id="UP000177515"/>
    </source>
</evidence>
<proteinExistence type="predicted"/>
<dbReference type="InterPro" id="IPR010657">
    <property type="entry name" value="ImpA_N"/>
</dbReference>
<dbReference type="Pfam" id="PF06812">
    <property type="entry name" value="ImpA_N"/>
    <property type="match status" value="1"/>
</dbReference>
<name>A0ABM6F409_9BURK</name>
<keyword evidence="4" id="KW-1185">Reference proteome</keyword>
<evidence type="ECO:0000259" key="2">
    <source>
        <dbReference type="Pfam" id="PF06812"/>
    </source>
</evidence>
<dbReference type="InterPro" id="IPR017740">
    <property type="entry name" value="TssA-like"/>
</dbReference>
<evidence type="ECO:0000313" key="3">
    <source>
        <dbReference type="EMBL" id="AOZ06158.1"/>
    </source>
</evidence>
<dbReference type="PANTHER" id="PTHR37951">
    <property type="entry name" value="CYTOPLASMIC PROTEIN-RELATED"/>
    <property type="match status" value="1"/>
</dbReference>
<dbReference type="EMBL" id="CP017754">
    <property type="protein sequence ID" value="AOZ06158.1"/>
    <property type="molecule type" value="Genomic_DNA"/>
</dbReference>